<keyword evidence="3" id="KW-0575">Peroxidase</keyword>
<dbReference type="GO" id="GO:0006979">
    <property type="term" value="P:response to oxidative stress"/>
    <property type="evidence" value="ECO:0007669"/>
    <property type="project" value="InterPro"/>
</dbReference>
<dbReference type="GO" id="GO:0020037">
    <property type="term" value="F:heme binding"/>
    <property type="evidence" value="ECO:0007669"/>
    <property type="project" value="InterPro"/>
</dbReference>
<dbReference type="Gene3D" id="1.10.640.10">
    <property type="entry name" value="Haem peroxidase domain superfamily, animal type"/>
    <property type="match status" value="1"/>
</dbReference>
<dbReference type="AlphaFoldDB" id="O02634"/>
<dbReference type="Pfam" id="PF03098">
    <property type="entry name" value="An_peroxidase"/>
    <property type="match status" value="1"/>
</dbReference>
<dbReference type="EMBL" id="AB003145">
    <property type="protein sequence ID" value="BAA19738.1"/>
    <property type="molecule type" value="mRNA"/>
</dbReference>
<dbReference type="PRINTS" id="PR00457">
    <property type="entry name" value="ANPEROXIDASE"/>
</dbReference>
<feature type="region of interest" description="Disordered" evidence="2">
    <location>
        <begin position="791"/>
        <end position="814"/>
    </location>
</feature>
<accession>O02634</accession>
<evidence type="ECO:0000256" key="2">
    <source>
        <dbReference type="SAM" id="MobiDB-lite"/>
    </source>
</evidence>
<keyword evidence="1" id="KW-0408">Iron</keyword>
<organism evidence="3">
    <name type="scientific">Hemicentrotus pulcherrimus</name>
    <name type="common">Sea urchin</name>
    <name type="synonym">Strongylocentrotus pulcherrimus</name>
    <dbReference type="NCBI Taxonomy" id="7650"/>
    <lineage>
        <taxon>Eukaryota</taxon>
        <taxon>Metazoa</taxon>
        <taxon>Echinodermata</taxon>
        <taxon>Eleutherozoa</taxon>
        <taxon>Echinozoa</taxon>
        <taxon>Echinoidea</taxon>
        <taxon>Euechinoidea</taxon>
        <taxon>Echinacea</taxon>
        <taxon>Camarodonta</taxon>
        <taxon>Echinidea</taxon>
        <taxon>Strongylocentrotidae</taxon>
        <taxon>Hemicentrotus</taxon>
    </lineage>
</organism>
<dbReference type="PROSITE" id="PS50292">
    <property type="entry name" value="PEROXIDASE_3"/>
    <property type="match status" value="1"/>
</dbReference>
<reference evidence="3" key="1">
    <citation type="journal article" date="1999" name="Arch. Biochem. Biophys.">
        <title>The primary and higher order structures of sea urchin ovoperoxidase as determined by cDNA cloning and predicted by homology modeling.</title>
        <authorList>
            <person name="Nomura K."/>
            <person name="Hoshino K."/>
            <person name="Suzuki N."/>
        </authorList>
    </citation>
    <scope>NUCLEOTIDE SEQUENCE</scope>
    <source>
        <tissue evidence="3">Ovary</tissue>
    </source>
</reference>
<keyword evidence="3" id="KW-0560">Oxidoreductase</keyword>
<dbReference type="InterPro" id="IPR010255">
    <property type="entry name" value="Haem_peroxidase_sf"/>
</dbReference>
<protein>
    <submittedName>
        <fullName evidence="3">Ovoperoxidase</fullName>
        <ecNumber evidence="3">1.11.1.7</ecNumber>
    </submittedName>
</protein>
<dbReference type="InterPro" id="IPR019791">
    <property type="entry name" value="Haem_peroxidase_animal"/>
</dbReference>
<name>O02634_HEMPU</name>
<dbReference type="GO" id="GO:0046872">
    <property type="term" value="F:metal ion binding"/>
    <property type="evidence" value="ECO:0007669"/>
    <property type="project" value="UniProtKB-KW"/>
</dbReference>
<dbReference type="CDD" id="cd09823">
    <property type="entry name" value="peroxinectin_like"/>
    <property type="match status" value="1"/>
</dbReference>
<dbReference type="GO" id="GO:0140825">
    <property type="term" value="F:lactoperoxidase activity"/>
    <property type="evidence" value="ECO:0007669"/>
    <property type="project" value="UniProtKB-EC"/>
</dbReference>
<dbReference type="SUPFAM" id="SSF48113">
    <property type="entry name" value="Heme-dependent peroxidases"/>
    <property type="match status" value="1"/>
</dbReference>
<sequence>MEISYGLKPVWTRLVLPCCLVMLSALLLAELSSSYVHHRPMTIPGLDEITRTIEHTTRWEEMREKIYLTGIGKRQQKMSRRSPEYLHQQFNRLNKRSKRFAMVARIAENLTRIYGKRQIGLVSPNALPDLCRMAGFNFSFKDCPESTRIRRYDGACNNLVQVNVGKAFAPFQRFIPPDFADGIQSVRQSVRGGPLPTARTVSANILHFEHVFEPSYTAIISHFGQFLDHDLSSSGSDSRECNKNDCRESAFCMPIMIDQPDQDFEKPCMSFVRSLPSPAIDCQPGPRQQLNQVTSFLDGSQIYGSSQAEADFLRDKLRGRGQLRTLRDPVSPTNRPLLPLDQEHKDCIFERVDRQCGLAGDHRAAEQPGLTALHTLFLRMHNSIASSLAIVNPSWDDDRLFEEARRIVVASWQHIVYTEYLPTLLGRTSLISDGLRGHPSAKFTGYDVDVDPTISNVFATSAFRFGHSQVPNNFSRLNEDYQPVFPILLTVESFFNASHVFDVANGGLDSIIRGMLVQPLPKVDGYIIRGLTAHLFADAPGGLGLDLGAMNVQRGRDHGLPSYNTWRQWCGLRRARDFNDLVNEFESGAIVKFQRTYRHVDDIDVYVGSISENPMRGALVGPTLACIIGRQFQRLKFGDRFWYEIAQGEQAFTSDQLQEIRKVTMARVICDHANGMKTIQSLVFREPTRSPGEPGAERSFFRYNSRHQFPDIDGKLPGFANVRVPCSDVITIPRLSLEPWRINATPNLRSASAGKRSESKFEGVLMTAKKQPPSDQPPWWYLLPGFETPTQKKKKLNLQQKIQRRDQRRPKDNN</sequence>
<dbReference type="InterPro" id="IPR037120">
    <property type="entry name" value="Haem_peroxidase_sf_animal"/>
</dbReference>
<proteinExistence type="evidence at transcript level"/>
<evidence type="ECO:0000313" key="3">
    <source>
        <dbReference type="EMBL" id="BAA19738.1"/>
    </source>
</evidence>
<feature type="compositionally biased region" description="Basic and acidic residues" evidence="2">
    <location>
        <begin position="803"/>
        <end position="814"/>
    </location>
</feature>
<dbReference type="PeroxiBase" id="4128">
    <property type="entry name" value="HpuPxt01"/>
</dbReference>
<feature type="binding site" description="axial binding residue" evidence="1">
    <location>
        <position position="467"/>
    </location>
    <ligand>
        <name>heme b</name>
        <dbReference type="ChEBI" id="CHEBI:60344"/>
    </ligand>
    <ligandPart>
        <name>Fe</name>
        <dbReference type="ChEBI" id="CHEBI:18248"/>
    </ligandPart>
</feature>
<evidence type="ECO:0000256" key="1">
    <source>
        <dbReference type="PIRSR" id="PIRSR619791-2"/>
    </source>
</evidence>
<keyword evidence="1" id="KW-0479">Metal-binding</keyword>
<dbReference type="EC" id="1.11.1.7" evidence="3"/>
<dbReference type="PANTHER" id="PTHR11475">
    <property type="entry name" value="OXIDASE/PEROXIDASE"/>
    <property type="match status" value="1"/>
</dbReference>
<dbReference type="PANTHER" id="PTHR11475:SF143">
    <property type="entry name" value="PUTATIVE-RELATED"/>
    <property type="match status" value="1"/>
</dbReference>
<keyword evidence="1" id="KW-0349">Heme</keyword>